<dbReference type="PANTHER" id="PTHR28626">
    <property type="entry name" value="SRR1-LIKE PROTEIN"/>
    <property type="match status" value="1"/>
</dbReference>
<organism evidence="3 4">
    <name type="scientific">Ditylenchus destructor</name>
    <dbReference type="NCBI Taxonomy" id="166010"/>
    <lineage>
        <taxon>Eukaryota</taxon>
        <taxon>Metazoa</taxon>
        <taxon>Ecdysozoa</taxon>
        <taxon>Nematoda</taxon>
        <taxon>Chromadorea</taxon>
        <taxon>Rhabditida</taxon>
        <taxon>Tylenchina</taxon>
        <taxon>Tylenchomorpha</taxon>
        <taxon>Sphaerularioidea</taxon>
        <taxon>Anguinidae</taxon>
        <taxon>Anguininae</taxon>
        <taxon>Ditylenchus</taxon>
    </lineage>
</organism>
<name>A0AAD4R4L3_9BILA</name>
<reference evidence="3" key="1">
    <citation type="submission" date="2022-01" db="EMBL/GenBank/DDBJ databases">
        <title>Genome Sequence Resource for Two Populations of Ditylenchus destructor, the Migratory Endoparasitic Phytonematode.</title>
        <authorList>
            <person name="Zhang H."/>
            <person name="Lin R."/>
            <person name="Xie B."/>
        </authorList>
    </citation>
    <scope>NUCLEOTIDE SEQUENCE</scope>
    <source>
        <strain evidence="3">BazhouSP</strain>
    </source>
</reference>
<evidence type="ECO:0000259" key="2">
    <source>
        <dbReference type="Pfam" id="PF07985"/>
    </source>
</evidence>
<dbReference type="EMBL" id="JAKKPZ010000011">
    <property type="protein sequence ID" value="KAI1715521.1"/>
    <property type="molecule type" value="Genomic_DNA"/>
</dbReference>
<sequence length="257" mass="29202">MDEDGFVLVAFNGKSRNRRRIFKRSIGNECGRMDVWNGTSGRDLFTLEELEARMERLKKRLSSSFLNGILNGLRRILGRRKLTRIRAYGIGNFAYYLPSAYQMLLMKHIKDELRVQYASSQDPVTTESEKAYLRRCGFEVLLADLCLSEAPETKSEECTLLFMVHCEHHLYNNILSTYWQANLANIILLGNTLANTVCNSPPSSLSELPALCAYSTICKSIKVHFEQDPTAFVDTSIQFVDNVKLLPANFVVNNGNQ</sequence>
<dbReference type="GO" id="GO:0005737">
    <property type="term" value="C:cytoplasm"/>
    <property type="evidence" value="ECO:0007669"/>
    <property type="project" value="TreeGrafter"/>
</dbReference>
<dbReference type="Pfam" id="PF07985">
    <property type="entry name" value="SRR1"/>
    <property type="match status" value="1"/>
</dbReference>
<comment type="similarity">
    <text evidence="1">Belongs to the SRR1 family.</text>
</comment>
<dbReference type="Proteomes" id="UP001201812">
    <property type="component" value="Unassembled WGS sequence"/>
</dbReference>
<feature type="domain" description="SRR1-like" evidence="2">
    <location>
        <begin position="76"/>
        <end position="239"/>
    </location>
</feature>
<evidence type="ECO:0000313" key="3">
    <source>
        <dbReference type="EMBL" id="KAI1715521.1"/>
    </source>
</evidence>
<dbReference type="AlphaFoldDB" id="A0AAD4R4L3"/>
<accession>A0AAD4R4L3</accession>
<keyword evidence="4" id="KW-1185">Reference proteome</keyword>
<dbReference type="InterPro" id="IPR012942">
    <property type="entry name" value="SRR1-like"/>
</dbReference>
<dbReference type="InterPro" id="IPR040044">
    <property type="entry name" value="SRR1L"/>
</dbReference>
<proteinExistence type="inferred from homology"/>
<evidence type="ECO:0000313" key="4">
    <source>
        <dbReference type="Proteomes" id="UP001201812"/>
    </source>
</evidence>
<dbReference type="GO" id="GO:0005634">
    <property type="term" value="C:nucleus"/>
    <property type="evidence" value="ECO:0007669"/>
    <property type="project" value="TreeGrafter"/>
</dbReference>
<dbReference type="PANTHER" id="PTHR28626:SF3">
    <property type="entry name" value="SRR1-LIKE PROTEIN"/>
    <property type="match status" value="1"/>
</dbReference>
<evidence type="ECO:0000256" key="1">
    <source>
        <dbReference type="ARBA" id="ARBA00009856"/>
    </source>
</evidence>
<protein>
    <submittedName>
        <fullName evidence="3">SRR1 domain-containing protein</fullName>
    </submittedName>
</protein>
<gene>
    <name evidence="3" type="ORF">DdX_07839</name>
</gene>
<comment type="caution">
    <text evidence="3">The sequence shown here is derived from an EMBL/GenBank/DDBJ whole genome shotgun (WGS) entry which is preliminary data.</text>
</comment>